<sequence>MKTLGELLPVAIIANAAYVAKQQLKIKVSLVMALLKRPLDKKFIAYGLYTFYNTYNYLCTASRWLQLLLITKMR</sequence>
<gene>
    <name evidence="2" type="ORF">CJD36_009590</name>
</gene>
<keyword evidence="1" id="KW-0472">Membrane</keyword>
<keyword evidence="3" id="KW-1185">Reference proteome</keyword>
<organism evidence="2 3">
    <name type="scientific">Flavipsychrobacter stenotrophus</name>
    <dbReference type="NCBI Taxonomy" id="2077091"/>
    <lineage>
        <taxon>Bacteria</taxon>
        <taxon>Pseudomonadati</taxon>
        <taxon>Bacteroidota</taxon>
        <taxon>Chitinophagia</taxon>
        <taxon>Chitinophagales</taxon>
        <taxon>Chitinophagaceae</taxon>
        <taxon>Flavipsychrobacter</taxon>
    </lineage>
</organism>
<evidence type="ECO:0000256" key="1">
    <source>
        <dbReference type="SAM" id="Phobius"/>
    </source>
</evidence>
<dbReference type="AlphaFoldDB" id="A0A2S7SYK7"/>
<dbReference type="Proteomes" id="UP000239872">
    <property type="component" value="Unassembled WGS sequence"/>
</dbReference>
<name>A0A2S7SYK7_9BACT</name>
<reference evidence="2 3" key="1">
    <citation type="submission" date="2018-01" db="EMBL/GenBank/DDBJ databases">
        <title>A novel member of the phylum Bacteroidetes isolated from glacier ice.</title>
        <authorList>
            <person name="Liu Q."/>
            <person name="Xin Y.-H."/>
        </authorList>
    </citation>
    <scope>NUCLEOTIDE SEQUENCE [LARGE SCALE GENOMIC DNA]</scope>
    <source>
        <strain evidence="2 3">RB1R16</strain>
    </source>
</reference>
<feature type="transmembrane region" description="Helical" evidence="1">
    <location>
        <begin position="43"/>
        <end position="65"/>
    </location>
</feature>
<dbReference type="EMBL" id="PPSL01000002">
    <property type="protein sequence ID" value="PQJ12030.1"/>
    <property type="molecule type" value="Genomic_DNA"/>
</dbReference>
<evidence type="ECO:0000313" key="3">
    <source>
        <dbReference type="Proteomes" id="UP000239872"/>
    </source>
</evidence>
<keyword evidence="1" id="KW-0812">Transmembrane</keyword>
<protein>
    <submittedName>
        <fullName evidence="2">Uncharacterized protein</fullName>
    </submittedName>
</protein>
<comment type="caution">
    <text evidence="2">The sequence shown here is derived from an EMBL/GenBank/DDBJ whole genome shotgun (WGS) entry which is preliminary data.</text>
</comment>
<accession>A0A2S7SYK7</accession>
<evidence type="ECO:0000313" key="2">
    <source>
        <dbReference type="EMBL" id="PQJ12030.1"/>
    </source>
</evidence>
<keyword evidence="1" id="KW-1133">Transmembrane helix</keyword>
<proteinExistence type="predicted"/>